<evidence type="ECO:0000313" key="5">
    <source>
        <dbReference type="EMBL" id="MCP1728200.1"/>
    </source>
</evidence>
<dbReference type="EMBL" id="JALJYF010000002">
    <property type="protein sequence ID" value="MCP1728200.1"/>
    <property type="molecule type" value="Genomic_DNA"/>
</dbReference>
<feature type="transmembrane region" description="Helical" evidence="3">
    <location>
        <begin position="21"/>
        <end position="40"/>
    </location>
</feature>
<feature type="domain" description="GGDEF" evidence="4">
    <location>
        <begin position="224"/>
        <end position="364"/>
    </location>
</feature>
<feature type="transmembrane region" description="Helical" evidence="3">
    <location>
        <begin position="77"/>
        <end position="95"/>
    </location>
</feature>
<proteinExistence type="predicted"/>
<dbReference type="SUPFAM" id="SSF55073">
    <property type="entry name" value="Nucleotide cyclase"/>
    <property type="match status" value="1"/>
</dbReference>
<dbReference type="Pfam" id="PF00990">
    <property type="entry name" value="GGDEF"/>
    <property type="match status" value="1"/>
</dbReference>
<sequence length="365" mass="41180">MLELHRDHKQALRIRRVMLGLVAYLMWMLVSIYLYLTNLVDAGVTWLAGYFLLMLLTNAVFILAIRRDWNLRFNDPGMTLGQISFGIFWGMVLLAQTLPEARGGVLLVFVTSFFFGVFRLTTRQFLLLTAFASLAYAGLIRLDWSGMDLATRRTELSQWLFLTIVLLWMSFMGGYVARLRANLRAAMGRIEELANRDHLTGAGNRRAITGSLDTAIQACRDSGQTLSVLLLDLDRFKQLNDQHGHLTGDAVLKEFVQRVESALRGHDFIESEGGERLGRFGGEEFLVVLPSTNLEGARQAAERLRQMVEQAPFETEGGPVEVTVSIGLSEYRAHDEAETLLKRADQALYRAKDKGRNRVEMETGE</sequence>
<gene>
    <name evidence="5" type="ORF">J2T60_002200</name>
</gene>
<comment type="catalytic activity">
    <reaction evidence="2">
        <text>2 GTP = 3',3'-c-di-GMP + 2 diphosphate</text>
        <dbReference type="Rhea" id="RHEA:24898"/>
        <dbReference type="ChEBI" id="CHEBI:33019"/>
        <dbReference type="ChEBI" id="CHEBI:37565"/>
        <dbReference type="ChEBI" id="CHEBI:58805"/>
        <dbReference type="EC" id="2.7.7.65"/>
    </reaction>
</comment>
<evidence type="ECO:0000256" key="3">
    <source>
        <dbReference type="SAM" id="Phobius"/>
    </source>
</evidence>
<dbReference type="SMART" id="SM00267">
    <property type="entry name" value="GGDEF"/>
    <property type="match status" value="1"/>
</dbReference>
<dbReference type="InterPro" id="IPR029787">
    <property type="entry name" value="Nucleotide_cyclase"/>
</dbReference>
<dbReference type="PANTHER" id="PTHR45138:SF9">
    <property type="entry name" value="DIGUANYLATE CYCLASE DGCM-RELATED"/>
    <property type="match status" value="1"/>
</dbReference>
<evidence type="ECO:0000313" key="6">
    <source>
        <dbReference type="Proteomes" id="UP001523550"/>
    </source>
</evidence>
<comment type="caution">
    <text evidence="5">The sequence shown here is derived from an EMBL/GenBank/DDBJ whole genome shotgun (WGS) entry which is preliminary data.</text>
</comment>
<feature type="transmembrane region" description="Helical" evidence="3">
    <location>
        <begin position="156"/>
        <end position="177"/>
    </location>
</feature>
<evidence type="ECO:0000259" key="4">
    <source>
        <dbReference type="PROSITE" id="PS50887"/>
    </source>
</evidence>
<feature type="transmembrane region" description="Helical" evidence="3">
    <location>
        <begin position="46"/>
        <end position="65"/>
    </location>
</feature>
<dbReference type="InterPro" id="IPR050469">
    <property type="entry name" value="Diguanylate_Cyclase"/>
</dbReference>
<dbReference type="NCBIfam" id="TIGR00254">
    <property type="entry name" value="GGDEF"/>
    <property type="match status" value="1"/>
</dbReference>
<dbReference type="Proteomes" id="UP001523550">
    <property type="component" value="Unassembled WGS sequence"/>
</dbReference>
<dbReference type="CDD" id="cd01949">
    <property type="entry name" value="GGDEF"/>
    <property type="match status" value="1"/>
</dbReference>
<keyword evidence="3" id="KW-1133">Transmembrane helix</keyword>
<feature type="transmembrane region" description="Helical" evidence="3">
    <location>
        <begin position="125"/>
        <end position="144"/>
    </location>
</feature>
<dbReference type="Gene3D" id="3.30.70.270">
    <property type="match status" value="1"/>
</dbReference>
<organism evidence="5 6">
    <name type="scientific">Natronospira proteinivora</name>
    <dbReference type="NCBI Taxonomy" id="1807133"/>
    <lineage>
        <taxon>Bacteria</taxon>
        <taxon>Pseudomonadati</taxon>
        <taxon>Pseudomonadota</taxon>
        <taxon>Gammaproteobacteria</taxon>
        <taxon>Natronospirales</taxon>
        <taxon>Natronospiraceae</taxon>
        <taxon>Natronospira</taxon>
    </lineage>
</organism>
<accession>A0ABT1GBA2</accession>
<keyword evidence="3" id="KW-0812">Transmembrane</keyword>
<reference evidence="5 6" key="1">
    <citation type="submission" date="2022-03" db="EMBL/GenBank/DDBJ databases">
        <title>Genomic Encyclopedia of Type Strains, Phase III (KMG-III): the genomes of soil and plant-associated and newly described type strains.</title>
        <authorList>
            <person name="Whitman W."/>
        </authorList>
    </citation>
    <scope>NUCLEOTIDE SEQUENCE [LARGE SCALE GENOMIC DNA]</scope>
    <source>
        <strain evidence="5 6">BSker1</strain>
    </source>
</reference>
<protein>
    <recommendedName>
        <fullName evidence="1">diguanylate cyclase</fullName>
        <ecNumber evidence="1">2.7.7.65</ecNumber>
    </recommendedName>
</protein>
<keyword evidence="6" id="KW-1185">Reference proteome</keyword>
<dbReference type="InterPro" id="IPR043128">
    <property type="entry name" value="Rev_trsase/Diguanyl_cyclase"/>
</dbReference>
<feature type="transmembrane region" description="Helical" evidence="3">
    <location>
        <begin position="101"/>
        <end position="118"/>
    </location>
</feature>
<keyword evidence="3" id="KW-0472">Membrane</keyword>
<evidence type="ECO:0000256" key="2">
    <source>
        <dbReference type="ARBA" id="ARBA00034247"/>
    </source>
</evidence>
<evidence type="ECO:0000256" key="1">
    <source>
        <dbReference type="ARBA" id="ARBA00012528"/>
    </source>
</evidence>
<dbReference type="InterPro" id="IPR000160">
    <property type="entry name" value="GGDEF_dom"/>
</dbReference>
<name>A0ABT1GBA2_9GAMM</name>
<dbReference type="EC" id="2.7.7.65" evidence="1"/>
<dbReference type="PROSITE" id="PS50887">
    <property type="entry name" value="GGDEF"/>
    <property type="match status" value="1"/>
</dbReference>
<dbReference type="RefSeq" id="WP_253449878.1">
    <property type="nucleotide sequence ID" value="NZ_JALJYF010000002.1"/>
</dbReference>
<dbReference type="PANTHER" id="PTHR45138">
    <property type="entry name" value="REGULATORY COMPONENTS OF SENSORY TRANSDUCTION SYSTEM"/>
    <property type="match status" value="1"/>
</dbReference>